<gene>
    <name evidence="5" type="ORF">NDI38_26325</name>
</gene>
<organism evidence="5 6">
    <name type="scientific">Stenomitos frigidus AS-A4</name>
    <dbReference type="NCBI Taxonomy" id="2933935"/>
    <lineage>
        <taxon>Bacteria</taxon>
        <taxon>Bacillati</taxon>
        <taxon>Cyanobacteriota</taxon>
        <taxon>Cyanophyceae</taxon>
        <taxon>Leptolyngbyales</taxon>
        <taxon>Leptolyngbyaceae</taxon>
        <taxon>Stenomitos</taxon>
    </lineage>
</organism>
<name>A0ABV0KRN9_9CYAN</name>
<dbReference type="PANTHER" id="PTHR22847">
    <property type="entry name" value="WD40 REPEAT PROTEIN"/>
    <property type="match status" value="1"/>
</dbReference>
<dbReference type="Gene3D" id="2.130.10.10">
    <property type="entry name" value="YVTN repeat-like/Quinoprotein amine dehydrogenase"/>
    <property type="match status" value="2"/>
</dbReference>
<dbReference type="RefSeq" id="WP_190450184.1">
    <property type="nucleotide sequence ID" value="NZ_JAMPLM010000047.1"/>
</dbReference>
<evidence type="ECO:0000256" key="3">
    <source>
        <dbReference type="PROSITE-ProRule" id="PRU00221"/>
    </source>
</evidence>
<keyword evidence="1 3" id="KW-0853">WD repeat</keyword>
<dbReference type="Proteomes" id="UP001476950">
    <property type="component" value="Unassembled WGS sequence"/>
</dbReference>
<accession>A0ABV0KRN9</accession>
<evidence type="ECO:0000256" key="4">
    <source>
        <dbReference type="SAM" id="SignalP"/>
    </source>
</evidence>
<dbReference type="InterPro" id="IPR036322">
    <property type="entry name" value="WD40_repeat_dom_sf"/>
</dbReference>
<dbReference type="Pfam" id="PF00400">
    <property type="entry name" value="WD40"/>
    <property type="match status" value="2"/>
</dbReference>
<evidence type="ECO:0000313" key="5">
    <source>
        <dbReference type="EMBL" id="MEP1061894.1"/>
    </source>
</evidence>
<dbReference type="CDD" id="cd00200">
    <property type="entry name" value="WD40"/>
    <property type="match status" value="1"/>
</dbReference>
<dbReference type="InterPro" id="IPR015943">
    <property type="entry name" value="WD40/YVTN_repeat-like_dom_sf"/>
</dbReference>
<feature type="repeat" description="WD" evidence="3">
    <location>
        <begin position="53"/>
        <end position="96"/>
    </location>
</feature>
<feature type="repeat" description="WD" evidence="3">
    <location>
        <begin position="197"/>
        <end position="225"/>
    </location>
</feature>
<evidence type="ECO:0000256" key="1">
    <source>
        <dbReference type="ARBA" id="ARBA00022574"/>
    </source>
</evidence>
<dbReference type="PANTHER" id="PTHR22847:SF637">
    <property type="entry name" value="WD REPEAT DOMAIN 5B"/>
    <property type="match status" value="1"/>
</dbReference>
<dbReference type="PROSITE" id="PS50082">
    <property type="entry name" value="WD_REPEATS_2"/>
    <property type="match status" value="2"/>
</dbReference>
<feature type="signal peptide" evidence="4">
    <location>
        <begin position="1"/>
        <end position="26"/>
    </location>
</feature>
<protein>
    <submittedName>
        <fullName evidence="5">WD40 repeat domain-containing protein</fullName>
    </submittedName>
</protein>
<dbReference type="PROSITE" id="PS50294">
    <property type="entry name" value="WD_REPEATS_REGION"/>
    <property type="match status" value="1"/>
</dbReference>
<dbReference type="SUPFAM" id="SSF50978">
    <property type="entry name" value="WD40 repeat-like"/>
    <property type="match status" value="1"/>
</dbReference>
<feature type="chain" id="PRO_5046042437" evidence="4">
    <location>
        <begin position="27"/>
        <end position="345"/>
    </location>
</feature>
<sequence>MVRKFFAYPMTLAALLSLIFTSTAVAQTSSQSPCPQFDYPQPTNFRPRLVQELTGHTSFVYSLTFSCDGQTLISTSGTVDKSVRLWDWRSGKQQLSFTASNPNDWFASAFLSPNGQTLVTADSKGEIQLREPQTGAVRSLFPARTRGVGIIALTRDGQTLVDATGRGGDFSITLWNFTTRQQQQRLSGSWADMWTITPDGYTLAAASNSGTARVWNLRNGQLVSTLPISSTVGAMAIALTPNAESLIVTYTDGSIKQWNARTGRFNRLLFRGIQPKSLAMSPDGRTLALGYYNHVRLWDLNTNRLLHNLPANASGPQLLRFSPDGRFFLNTDEEGNVIRVWQLTP</sequence>
<dbReference type="EMBL" id="JAMPLM010000047">
    <property type="protein sequence ID" value="MEP1061894.1"/>
    <property type="molecule type" value="Genomic_DNA"/>
</dbReference>
<comment type="caution">
    <text evidence="5">The sequence shown here is derived from an EMBL/GenBank/DDBJ whole genome shotgun (WGS) entry which is preliminary data.</text>
</comment>
<dbReference type="InterPro" id="IPR001680">
    <property type="entry name" value="WD40_rpt"/>
</dbReference>
<dbReference type="SMART" id="SM00320">
    <property type="entry name" value="WD40"/>
    <property type="match status" value="6"/>
</dbReference>
<evidence type="ECO:0000256" key="2">
    <source>
        <dbReference type="ARBA" id="ARBA00022737"/>
    </source>
</evidence>
<keyword evidence="6" id="KW-1185">Reference proteome</keyword>
<reference evidence="5 6" key="1">
    <citation type="submission" date="2022-04" db="EMBL/GenBank/DDBJ databases">
        <title>Positive selection, recombination, and allopatry shape intraspecific diversity of widespread and dominant cyanobacteria.</title>
        <authorList>
            <person name="Wei J."/>
            <person name="Shu W."/>
            <person name="Hu C."/>
        </authorList>
    </citation>
    <scope>NUCLEOTIDE SEQUENCE [LARGE SCALE GENOMIC DNA]</scope>
    <source>
        <strain evidence="5 6">AS-A4</strain>
    </source>
</reference>
<keyword evidence="2" id="KW-0677">Repeat</keyword>
<keyword evidence="4" id="KW-0732">Signal</keyword>
<evidence type="ECO:0000313" key="6">
    <source>
        <dbReference type="Proteomes" id="UP001476950"/>
    </source>
</evidence>
<proteinExistence type="predicted"/>